<gene>
    <name evidence="1" type="ORF">M413DRAFT_442050</name>
</gene>
<dbReference type="InterPro" id="IPR029062">
    <property type="entry name" value="Class_I_gatase-like"/>
</dbReference>
<dbReference type="OrthoDB" id="543156at2759"/>
<proteinExistence type="predicted"/>
<evidence type="ECO:0000313" key="2">
    <source>
        <dbReference type="Proteomes" id="UP000053424"/>
    </source>
</evidence>
<dbReference type="SUPFAM" id="SSF52317">
    <property type="entry name" value="Class I glutamine amidotransferase-like"/>
    <property type="match status" value="1"/>
</dbReference>
<reference evidence="1 2" key="1">
    <citation type="submission" date="2014-04" db="EMBL/GenBank/DDBJ databases">
        <authorList>
            <consortium name="DOE Joint Genome Institute"/>
            <person name="Kuo A."/>
            <person name="Gay G."/>
            <person name="Dore J."/>
            <person name="Kohler A."/>
            <person name="Nagy L.G."/>
            <person name="Floudas D."/>
            <person name="Copeland A."/>
            <person name="Barry K.W."/>
            <person name="Cichocki N."/>
            <person name="Veneault-Fourrey C."/>
            <person name="LaButti K."/>
            <person name="Lindquist E.A."/>
            <person name="Lipzen A."/>
            <person name="Lundell T."/>
            <person name="Morin E."/>
            <person name="Murat C."/>
            <person name="Sun H."/>
            <person name="Tunlid A."/>
            <person name="Henrissat B."/>
            <person name="Grigoriev I.V."/>
            <person name="Hibbett D.S."/>
            <person name="Martin F."/>
            <person name="Nordberg H.P."/>
            <person name="Cantor M.N."/>
            <person name="Hua S.X."/>
        </authorList>
    </citation>
    <scope>NUCLEOTIDE SEQUENCE [LARGE SCALE GENOMIC DNA]</scope>
    <source>
        <strain evidence="2">h7</strain>
    </source>
</reference>
<keyword evidence="2" id="KW-1185">Reference proteome</keyword>
<evidence type="ECO:0000313" key="1">
    <source>
        <dbReference type="EMBL" id="KIM45380.1"/>
    </source>
</evidence>
<dbReference type="HOGENOM" id="CLU_072623_1_0_1"/>
<dbReference type="AlphaFoldDB" id="A0A0C3C959"/>
<dbReference type="Pfam" id="PF17124">
    <property type="entry name" value="ThiJ_like"/>
    <property type="match status" value="1"/>
</dbReference>
<dbReference type="InterPro" id="IPR032633">
    <property type="entry name" value="ThiJ-like"/>
</dbReference>
<dbReference type="PANTHER" id="PTHR43068">
    <property type="entry name" value="SLR1854 PROTEIN"/>
    <property type="match status" value="1"/>
</dbReference>
<name>A0A0C3C959_HEBCY</name>
<dbReference type="Gene3D" id="3.40.50.880">
    <property type="match status" value="1"/>
</dbReference>
<organism evidence="1 2">
    <name type="scientific">Hebeloma cylindrosporum</name>
    <dbReference type="NCBI Taxonomy" id="76867"/>
    <lineage>
        <taxon>Eukaryota</taxon>
        <taxon>Fungi</taxon>
        <taxon>Dikarya</taxon>
        <taxon>Basidiomycota</taxon>
        <taxon>Agaricomycotina</taxon>
        <taxon>Agaricomycetes</taxon>
        <taxon>Agaricomycetidae</taxon>
        <taxon>Agaricales</taxon>
        <taxon>Agaricineae</taxon>
        <taxon>Hymenogastraceae</taxon>
        <taxon>Hebeloma</taxon>
    </lineage>
</organism>
<accession>A0A0C3C959</accession>
<reference evidence="2" key="2">
    <citation type="submission" date="2015-01" db="EMBL/GenBank/DDBJ databases">
        <title>Evolutionary Origins and Diversification of the Mycorrhizal Mutualists.</title>
        <authorList>
            <consortium name="DOE Joint Genome Institute"/>
            <consortium name="Mycorrhizal Genomics Consortium"/>
            <person name="Kohler A."/>
            <person name="Kuo A."/>
            <person name="Nagy L.G."/>
            <person name="Floudas D."/>
            <person name="Copeland A."/>
            <person name="Barry K.W."/>
            <person name="Cichocki N."/>
            <person name="Veneault-Fourrey C."/>
            <person name="LaButti K."/>
            <person name="Lindquist E.A."/>
            <person name="Lipzen A."/>
            <person name="Lundell T."/>
            <person name="Morin E."/>
            <person name="Murat C."/>
            <person name="Riley R."/>
            <person name="Ohm R."/>
            <person name="Sun H."/>
            <person name="Tunlid A."/>
            <person name="Henrissat B."/>
            <person name="Grigoriev I.V."/>
            <person name="Hibbett D.S."/>
            <person name="Martin F."/>
        </authorList>
    </citation>
    <scope>NUCLEOTIDE SEQUENCE [LARGE SCALE GENOMIC DNA]</scope>
    <source>
        <strain evidence="2">h7</strain>
    </source>
</reference>
<sequence>MAAPKVLIPMSDYGHDPTETSIPYRAFKNAGFDVHFATENGKTPECDKKMLRGATQKLLGATCQAVKAYDAMAATPEFTTPLSWSSPTFSLSSYNLIFLPGGHEKGVRQLIDSPVMAQHLASYFPQTVKPSTKNVAAVCHGVLALAVAKLPDGEHKGKSILHECDTTALPGMFEGVAFWGTRLFLGDYYKTYGVGSDSVETAVRKVLDNPDKQYANSIGLSPFVVEDKKYNYISARFPGDADLLAEKVVAMVQANLL</sequence>
<dbReference type="Proteomes" id="UP000053424">
    <property type="component" value="Unassembled WGS sequence"/>
</dbReference>
<dbReference type="EMBL" id="KN831772">
    <property type="protein sequence ID" value="KIM45380.1"/>
    <property type="molecule type" value="Genomic_DNA"/>
</dbReference>
<evidence type="ECO:0008006" key="3">
    <source>
        <dbReference type="Google" id="ProtNLM"/>
    </source>
</evidence>
<dbReference type="STRING" id="686832.A0A0C3C959"/>
<dbReference type="PANTHER" id="PTHR43068:SF1">
    <property type="entry name" value="SLR1854 PROTEIN"/>
    <property type="match status" value="1"/>
</dbReference>
<protein>
    <recommendedName>
        <fullName evidence="3">DJ-1/PfpI domain-containing protein</fullName>
    </recommendedName>
</protein>